<keyword evidence="4" id="KW-1185">Reference proteome</keyword>
<dbReference type="Pfam" id="PF02862">
    <property type="entry name" value="DDHD"/>
    <property type="match status" value="2"/>
</dbReference>
<dbReference type="InterPro" id="IPR057826">
    <property type="entry name" value="WWE_C20G8.02"/>
</dbReference>
<evidence type="ECO:0000256" key="1">
    <source>
        <dbReference type="SAM" id="MobiDB-lite"/>
    </source>
</evidence>
<dbReference type="InterPro" id="IPR058055">
    <property type="entry name" value="PA-PLA1"/>
</dbReference>
<dbReference type="Proteomes" id="UP001306508">
    <property type="component" value="Unassembled WGS sequence"/>
</dbReference>
<dbReference type="AlphaFoldDB" id="A0AAN8A6Q3"/>
<dbReference type="Pfam" id="PF23463">
    <property type="entry name" value="WWE_2"/>
    <property type="match status" value="1"/>
</dbReference>
<dbReference type="SUPFAM" id="SSF53474">
    <property type="entry name" value="alpha/beta-Hydrolases"/>
    <property type="match status" value="1"/>
</dbReference>
<dbReference type="InterPro" id="IPR055555">
    <property type="entry name" value="PA-PLA1_DUF7131"/>
</dbReference>
<dbReference type="EMBL" id="JAWIZZ010000047">
    <property type="protein sequence ID" value="KAK5779147.1"/>
    <property type="molecule type" value="Genomic_DNA"/>
</dbReference>
<dbReference type="GO" id="GO:0046872">
    <property type="term" value="F:metal ion binding"/>
    <property type="evidence" value="ECO:0007669"/>
    <property type="project" value="InterPro"/>
</dbReference>
<gene>
    <name evidence="3" type="ORF">RI543_003032</name>
</gene>
<dbReference type="PANTHER" id="PTHR23509:SF10">
    <property type="entry name" value="LD21067P"/>
    <property type="match status" value="1"/>
</dbReference>
<dbReference type="SMART" id="SM01127">
    <property type="entry name" value="DDHD"/>
    <property type="match status" value="1"/>
</dbReference>
<comment type="caution">
    <text evidence="3">The sequence shown here is derived from an EMBL/GenBank/DDBJ whole genome shotgun (WGS) entry which is preliminary data.</text>
</comment>
<proteinExistence type="predicted"/>
<feature type="region of interest" description="Disordered" evidence="1">
    <location>
        <begin position="210"/>
        <end position="235"/>
    </location>
</feature>
<evidence type="ECO:0000313" key="4">
    <source>
        <dbReference type="Proteomes" id="UP001306508"/>
    </source>
</evidence>
<organism evidence="3 4">
    <name type="scientific">Arxiozyma heterogenica</name>
    <dbReference type="NCBI Taxonomy" id="278026"/>
    <lineage>
        <taxon>Eukaryota</taxon>
        <taxon>Fungi</taxon>
        <taxon>Dikarya</taxon>
        <taxon>Ascomycota</taxon>
        <taxon>Saccharomycotina</taxon>
        <taxon>Saccharomycetes</taxon>
        <taxon>Saccharomycetales</taxon>
        <taxon>Saccharomycetaceae</taxon>
        <taxon>Arxiozyma</taxon>
    </lineage>
</organism>
<dbReference type="Pfam" id="PF23465">
    <property type="entry name" value="DUF7131"/>
    <property type="match status" value="1"/>
</dbReference>
<evidence type="ECO:0000313" key="3">
    <source>
        <dbReference type="EMBL" id="KAK5779147.1"/>
    </source>
</evidence>
<feature type="domain" description="DDHD" evidence="2">
    <location>
        <begin position="468"/>
        <end position="651"/>
    </location>
</feature>
<protein>
    <recommendedName>
        <fullName evidence="2">DDHD domain-containing protein</fullName>
    </recommendedName>
</protein>
<dbReference type="PANTHER" id="PTHR23509">
    <property type="entry name" value="PA-PL1 PHOSPHOLIPASE FAMILY"/>
    <property type="match status" value="1"/>
</dbReference>
<dbReference type="GO" id="GO:0005737">
    <property type="term" value="C:cytoplasm"/>
    <property type="evidence" value="ECO:0007669"/>
    <property type="project" value="TreeGrafter"/>
</dbReference>
<sequence>MLSTAFKNIIRRVQVNIIRSLSINWYYAVDVPVNESFQSKQSKVNQPKEFKQFTEHDTDKLRQAYRKYVSSAKKSNQVVKVSEDNLFCVDFDKMELKPIYWDGPSYEVRRGIWFNNSDIPIPETLASEIDELSNRFKKDDRDTCVYKLKTNKYEGIQYILFISDVEAFLLPDLNGGSIHIKFLKSGIGQYLPIIGTKITKYTNLQKLENPADHNTNISQSSESKSIPSTSQQGISSNTTSPWLDWGFYNQLPNFWTSEWNQINLLNTNESNIIESAYDDQDKSSKNSHYRKIRHLVLCVHGIGQTLGKKYEHVNFSHTVNLLRTNMKQLYDASSDLKKLNKIKGNSDWETNCGVQVLPITWRHSIGFETEPLQKIKRNSDFPTLFDITINGILPLRKLVGDIAIDVVLYEEPYYREIILKEVCKQLNKTYKLFKIMNKDFPEEIHLIGHSLGSVILFDILKDPQRYPLNFDVKKFFCIGSPVGLLKLVQRTKIAPFGITFSSDANINQPKCEDLYNIYHNCDPVAYRMEPLIHPSLSNINHCILPHFSEFDGITSKFLQVGGEFLDKFPSAETKPIEKGNERNGMEIELNNRDQIPDDARKLLSQLNHLERVDYAMPSDMLEVNAIAAIRSHVSYFKDPDIAGFILKEILTTKKRNIKT</sequence>
<dbReference type="GO" id="GO:0004620">
    <property type="term" value="F:phospholipase activity"/>
    <property type="evidence" value="ECO:0007669"/>
    <property type="project" value="TreeGrafter"/>
</dbReference>
<reference evidence="4" key="1">
    <citation type="submission" date="2023-07" db="EMBL/GenBank/DDBJ databases">
        <title>A draft genome of Kazachstania heterogenica Y-27499.</title>
        <authorList>
            <person name="Donic C."/>
            <person name="Kralova J.S."/>
            <person name="Fidel L."/>
            <person name="Ben-Dor S."/>
            <person name="Jung S."/>
        </authorList>
    </citation>
    <scope>NUCLEOTIDE SEQUENCE [LARGE SCALE GENOMIC DNA]</scope>
    <source>
        <strain evidence="4">Y27499</strain>
    </source>
</reference>
<evidence type="ECO:0000259" key="2">
    <source>
        <dbReference type="PROSITE" id="PS51043"/>
    </source>
</evidence>
<accession>A0AAN8A6Q3</accession>
<dbReference type="PROSITE" id="PS51043">
    <property type="entry name" value="DDHD"/>
    <property type="match status" value="1"/>
</dbReference>
<dbReference type="InterPro" id="IPR029058">
    <property type="entry name" value="AB_hydrolase_fold"/>
</dbReference>
<feature type="compositionally biased region" description="Low complexity" evidence="1">
    <location>
        <begin position="218"/>
        <end position="232"/>
    </location>
</feature>
<name>A0AAN8A6Q3_9SACH</name>
<dbReference type="InterPro" id="IPR004177">
    <property type="entry name" value="DDHD_dom"/>
</dbReference>